<proteinExistence type="predicted"/>
<name>A0A9N9RUL9_9DIPT</name>
<evidence type="ECO:0000313" key="4">
    <source>
        <dbReference type="Proteomes" id="UP001153620"/>
    </source>
</evidence>
<feature type="region of interest" description="Disordered" evidence="1">
    <location>
        <begin position="145"/>
        <end position="164"/>
    </location>
</feature>
<organism evidence="3 4">
    <name type="scientific">Chironomus riparius</name>
    <dbReference type="NCBI Taxonomy" id="315576"/>
    <lineage>
        <taxon>Eukaryota</taxon>
        <taxon>Metazoa</taxon>
        <taxon>Ecdysozoa</taxon>
        <taxon>Arthropoda</taxon>
        <taxon>Hexapoda</taxon>
        <taxon>Insecta</taxon>
        <taxon>Pterygota</taxon>
        <taxon>Neoptera</taxon>
        <taxon>Endopterygota</taxon>
        <taxon>Diptera</taxon>
        <taxon>Nematocera</taxon>
        <taxon>Chironomoidea</taxon>
        <taxon>Chironomidae</taxon>
        <taxon>Chironominae</taxon>
        <taxon>Chironomus</taxon>
    </lineage>
</organism>
<protein>
    <submittedName>
        <fullName evidence="3">Uncharacterized protein</fullName>
    </submittedName>
</protein>
<feature type="chain" id="PRO_5040167595" evidence="2">
    <location>
        <begin position="21"/>
        <end position="284"/>
    </location>
</feature>
<dbReference type="Proteomes" id="UP001153620">
    <property type="component" value="Chromosome 2"/>
</dbReference>
<gene>
    <name evidence="3" type="ORF">CHIRRI_LOCUS6853</name>
</gene>
<keyword evidence="2" id="KW-0732">Signal</keyword>
<dbReference type="AlphaFoldDB" id="A0A9N9RUL9"/>
<feature type="compositionally biased region" description="Basic and acidic residues" evidence="1">
    <location>
        <begin position="146"/>
        <end position="164"/>
    </location>
</feature>
<accession>A0A9N9RUL9</accession>
<evidence type="ECO:0000313" key="3">
    <source>
        <dbReference type="EMBL" id="CAG9803958.1"/>
    </source>
</evidence>
<dbReference type="OrthoDB" id="7787167at2759"/>
<evidence type="ECO:0000256" key="1">
    <source>
        <dbReference type="SAM" id="MobiDB-lite"/>
    </source>
</evidence>
<keyword evidence="4" id="KW-1185">Reference proteome</keyword>
<feature type="signal peptide" evidence="2">
    <location>
        <begin position="1"/>
        <end position="20"/>
    </location>
</feature>
<reference evidence="3" key="2">
    <citation type="submission" date="2022-10" db="EMBL/GenBank/DDBJ databases">
        <authorList>
            <consortium name="ENA_rothamsted_submissions"/>
            <consortium name="culmorum"/>
            <person name="King R."/>
        </authorList>
    </citation>
    <scope>NUCLEOTIDE SEQUENCE</scope>
</reference>
<evidence type="ECO:0000256" key="2">
    <source>
        <dbReference type="SAM" id="SignalP"/>
    </source>
</evidence>
<sequence>MFKLRTLLIAILISIICINASTVRRSLLENLNSGLKLLGKNDRRPLDNRYYYLKRFQQSGVSSNIADLVSQSFAPGKKANQNSNRQDSIVLGDDMTATSSSSLSENSIMSGLLKLLGFDGGKIGAAAINGMVFLAQMLGNLLISPEPKDEENKNNDEQEERSSKDDILSGDIFNWMLQNEKVSDLLVDARDKDLSEKLMSNIKERNKNNSADCVLMLFCKMKPFIWGMQKALNDKLSGKEHAGNQKTTERPDKIAIFFEYLPTFDEFKTNSVTCEDDYKGCKLF</sequence>
<reference evidence="3" key="1">
    <citation type="submission" date="2022-01" db="EMBL/GenBank/DDBJ databases">
        <authorList>
            <person name="King R."/>
        </authorList>
    </citation>
    <scope>NUCLEOTIDE SEQUENCE</scope>
</reference>
<dbReference type="EMBL" id="OU895878">
    <property type="protein sequence ID" value="CAG9803958.1"/>
    <property type="molecule type" value="Genomic_DNA"/>
</dbReference>